<dbReference type="OMA" id="EIMETTH"/>
<reference evidence="5" key="1">
    <citation type="submission" date="2022-11" db="UniProtKB">
        <authorList>
            <consortium name="WormBaseParasite"/>
        </authorList>
    </citation>
    <scope>IDENTIFICATION</scope>
</reference>
<accession>A0A915KGL3</accession>
<dbReference type="SUPFAM" id="SSF52540">
    <property type="entry name" value="P-loop containing nucleoside triphosphate hydrolases"/>
    <property type="match status" value="1"/>
</dbReference>
<name>A0A915KGL3_ROMCU</name>
<dbReference type="WBParaSite" id="nRc.2.0.1.t37099-RA">
    <property type="protein sequence ID" value="nRc.2.0.1.t37099-RA"/>
    <property type="gene ID" value="nRc.2.0.1.g37099"/>
</dbReference>
<dbReference type="InterPro" id="IPR005654">
    <property type="entry name" value="ATPase_AFG1-like"/>
</dbReference>
<dbReference type="GO" id="GO:0005739">
    <property type="term" value="C:mitochondrion"/>
    <property type="evidence" value="ECO:0007669"/>
    <property type="project" value="TreeGrafter"/>
</dbReference>
<protein>
    <submittedName>
        <fullName evidence="5">AFG1-like ATPase</fullName>
    </submittedName>
</protein>
<evidence type="ECO:0000313" key="5">
    <source>
        <dbReference type="WBParaSite" id="nRc.2.0.1.t37099-RA"/>
    </source>
</evidence>
<dbReference type="PANTHER" id="PTHR12169">
    <property type="entry name" value="ATPASE N2B"/>
    <property type="match status" value="1"/>
</dbReference>
<keyword evidence="3" id="KW-0067">ATP-binding</keyword>
<dbReference type="PANTHER" id="PTHR12169:SF6">
    <property type="entry name" value="AFG1-LIKE ATPASE"/>
    <property type="match status" value="1"/>
</dbReference>
<proteinExistence type="inferred from homology"/>
<organism evidence="4 5">
    <name type="scientific">Romanomermis culicivorax</name>
    <name type="common">Nematode worm</name>
    <dbReference type="NCBI Taxonomy" id="13658"/>
    <lineage>
        <taxon>Eukaryota</taxon>
        <taxon>Metazoa</taxon>
        <taxon>Ecdysozoa</taxon>
        <taxon>Nematoda</taxon>
        <taxon>Enoplea</taxon>
        <taxon>Dorylaimia</taxon>
        <taxon>Mermithida</taxon>
        <taxon>Mermithoidea</taxon>
        <taxon>Mermithidae</taxon>
        <taxon>Romanomermis</taxon>
    </lineage>
</organism>
<evidence type="ECO:0000256" key="1">
    <source>
        <dbReference type="ARBA" id="ARBA00010322"/>
    </source>
</evidence>
<sequence>MEVIENFEKLSENLKTYSPVDGFSSKFRRHILGRFLADKQLSVIKRPKGIYLYGAVGCGKTMLMDLFYECVGLEPKRRIHYHAFMNEIHKRIHAIKVDSNALAFNVSDPISIVAQNLAKEAWLLCLDEFQVIKRYKDKFSEENWNDVR</sequence>
<keyword evidence="2" id="KW-0547">Nucleotide-binding</keyword>
<dbReference type="GO" id="GO:0005524">
    <property type="term" value="F:ATP binding"/>
    <property type="evidence" value="ECO:0007669"/>
    <property type="project" value="UniProtKB-KW"/>
</dbReference>
<evidence type="ECO:0000313" key="4">
    <source>
        <dbReference type="Proteomes" id="UP000887565"/>
    </source>
</evidence>
<dbReference type="Gene3D" id="3.40.50.300">
    <property type="entry name" value="P-loop containing nucleotide triphosphate hydrolases"/>
    <property type="match status" value="1"/>
</dbReference>
<dbReference type="GO" id="GO:0016887">
    <property type="term" value="F:ATP hydrolysis activity"/>
    <property type="evidence" value="ECO:0007669"/>
    <property type="project" value="InterPro"/>
</dbReference>
<evidence type="ECO:0000256" key="2">
    <source>
        <dbReference type="ARBA" id="ARBA00022741"/>
    </source>
</evidence>
<dbReference type="InterPro" id="IPR027417">
    <property type="entry name" value="P-loop_NTPase"/>
</dbReference>
<evidence type="ECO:0000256" key="3">
    <source>
        <dbReference type="ARBA" id="ARBA00022840"/>
    </source>
</evidence>
<dbReference type="AlphaFoldDB" id="A0A915KGL3"/>
<dbReference type="Pfam" id="PF03969">
    <property type="entry name" value="AFG1_ATPase"/>
    <property type="match status" value="1"/>
</dbReference>
<dbReference type="Proteomes" id="UP000887565">
    <property type="component" value="Unplaced"/>
</dbReference>
<keyword evidence="4" id="KW-1185">Reference proteome</keyword>
<comment type="similarity">
    <text evidence="1">Belongs to the AFG1 ATPase family.</text>
</comment>